<evidence type="ECO:0000313" key="3">
    <source>
        <dbReference type="Proteomes" id="UP000639643"/>
    </source>
</evidence>
<dbReference type="Proteomes" id="UP000639643">
    <property type="component" value="Unassembled WGS sequence"/>
</dbReference>
<dbReference type="InterPro" id="IPR056125">
    <property type="entry name" value="DUF7708"/>
</dbReference>
<name>A0A8H6J4F8_9PEZI</name>
<dbReference type="Pfam" id="PF24809">
    <property type="entry name" value="DUF7708"/>
    <property type="match status" value="1"/>
</dbReference>
<dbReference type="GO" id="GO:0051213">
    <property type="term" value="F:dioxygenase activity"/>
    <property type="evidence" value="ECO:0007669"/>
    <property type="project" value="UniProtKB-KW"/>
</dbReference>
<proteinExistence type="predicted"/>
<comment type="caution">
    <text evidence="2">The sequence shown here is derived from an EMBL/GenBank/DDBJ whole genome shotgun (WGS) entry which is preliminary data.</text>
</comment>
<keyword evidence="2" id="KW-0223">Dioxygenase</keyword>
<feature type="domain" description="DUF7708" evidence="1">
    <location>
        <begin position="141"/>
        <end position="282"/>
    </location>
</feature>
<dbReference type="OrthoDB" id="4847639at2759"/>
<keyword evidence="3" id="KW-1185">Reference proteome</keyword>
<organism evidence="2 3">
    <name type="scientific">Colletotrichum musicola</name>
    <dbReference type="NCBI Taxonomy" id="2175873"/>
    <lineage>
        <taxon>Eukaryota</taxon>
        <taxon>Fungi</taxon>
        <taxon>Dikarya</taxon>
        <taxon>Ascomycota</taxon>
        <taxon>Pezizomycotina</taxon>
        <taxon>Sordariomycetes</taxon>
        <taxon>Hypocreomycetidae</taxon>
        <taxon>Glomerellales</taxon>
        <taxon>Glomerellaceae</taxon>
        <taxon>Colletotrichum</taxon>
        <taxon>Colletotrichum orchidearum species complex</taxon>
    </lineage>
</organism>
<reference evidence="2" key="1">
    <citation type="journal article" date="2020" name="Phytopathology">
        <title>Genome Sequence Resources of Colletotrichum truncatum, C. plurivorum, C. musicola, and C. sojae: Four Species Pathogenic to Soybean (Glycine max).</title>
        <authorList>
            <person name="Rogerio F."/>
            <person name="Boufleur T.R."/>
            <person name="Ciampi-Guillardi M."/>
            <person name="Sukno S.A."/>
            <person name="Thon M.R."/>
            <person name="Massola Junior N.S."/>
            <person name="Baroncelli R."/>
        </authorList>
    </citation>
    <scope>NUCLEOTIDE SEQUENCE</scope>
    <source>
        <strain evidence="2">LFN0074</strain>
    </source>
</reference>
<dbReference type="EMBL" id="WIGM01001050">
    <property type="protein sequence ID" value="KAF6805958.1"/>
    <property type="molecule type" value="Genomic_DNA"/>
</dbReference>
<sequence>MAYPVENDTVSAQLLVRAYSFEVEERLPADSSARPLARILAEHQSSVHGSRDPWRLFFEPPSSNGGTRERNPITQVLEVETKQLQERWRSFLESSPKADRLNLESSEPTMKGVIDTVRTIQQAWEAKRNSGRLSKASRLFHKFCGTLRSHRLFLELLPSGNEYVSIFTGTLNLVIHASANHEKVAEGLSEALCTVSQHVEDHHANLKLYDTDEMRILIADLYAHIFLLLGSVMDWMAKKRRKRLLDSFNEDLSEVFEGEIAKVKAISDRVRQRAEQSGRAELRYTRLAVEDSARDIRAGLEGQERQQADMRYFAESIAREQSRLADLWAEDKQQQLAENVVKMLEERAIRWLRAGQTPSTVPQGFLTTTMLSFGGPNPEDVVTSLSSDCRYTSEVVIQDSCHLEDYFHRDRVRFPADAFDPVMVQPEYFRPISDWAKAPPPRLLWFEGPALEADDFDNPLSMMAATTIALAAQTKLPIVSYFCELRRGERVRPGNDTREAQAALSLISALIRQLMELLPLEFHSNVDLSRHRLESLDGSLGTWSAAVSLLVDLGELMPGPVLCVIDGFHHLGDRSTDRYLSDLLKVLRGGKWKVLLFTTGRSAVLREEVLRSETIFVNTRQSFGRGVALDTQDFGYH</sequence>
<evidence type="ECO:0000259" key="1">
    <source>
        <dbReference type="Pfam" id="PF24809"/>
    </source>
</evidence>
<protein>
    <submittedName>
        <fullName evidence="2">Phytanoyl- dioxygenase family protein</fullName>
    </submittedName>
</protein>
<accession>A0A8H6J4F8</accession>
<dbReference type="AlphaFoldDB" id="A0A8H6J4F8"/>
<gene>
    <name evidence="2" type="ORF">CMUS01_14497</name>
</gene>
<keyword evidence="2" id="KW-0560">Oxidoreductase</keyword>
<evidence type="ECO:0000313" key="2">
    <source>
        <dbReference type="EMBL" id="KAF6805958.1"/>
    </source>
</evidence>